<keyword evidence="6" id="KW-1185">Reference proteome</keyword>
<dbReference type="Pfam" id="PF01734">
    <property type="entry name" value="Patatin"/>
    <property type="match status" value="1"/>
</dbReference>
<feature type="short sequence motif" description="GXSXG" evidence="3">
    <location>
        <begin position="55"/>
        <end position="59"/>
    </location>
</feature>
<dbReference type="RefSeq" id="WP_129129540.1">
    <property type="nucleotide sequence ID" value="NZ_SDHW01000001.1"/>
</dbReference>
<dbReference type="GO" id="GO:0004620">
    <property type="term" value="F:phospholipase activity"/>
    <property type="evidence" value="ECO:0007669"/>
    <property type="project" value="TreeGrafter"/>
</dbReference>
<evidence type="ECO:0000256" key="3">
    <source>
        <dbReference type="PROSITE-ProRule" id="PRU01161"/>
    </source>
</evidence>
<dbReference type="SUPFAM" id="SSF52151">
    <property type="entry name" value="FabD/lysophospholipase-like"/>
    <property type="match status" value="1"/>
</dbReference>
<dbReference type="Gene3D" id="3.40.1090.10">
    <property type="entry name" value="Cytosolic phospholipase A2 catalytic domain"/>
    <property type="match status" value="1"/>
</dbReference>
<reference evidence="5 6" key="1">
    <citation type="submission" date="2019-01" db="EMBL/GenBank/DDBJ databases">
        <title>Lacibacter sp. strain TTM-7.</title>
        <authorList>
            <person name="Chen W.-M."/>
        </authorList>
    </citation>
    <scope>NUCLEOTIDE SEQUENCE [LARGE SCALE GENOMIC DNA]</scope>
    <source>
        <strain evidence="5 6">TTM-7</strain>
    </source>
</reference>
<name>A0A4Q1CNI3_9BACT</name>
<gene>
    <name evidence="5" type="ORF">ESA94_03915</name>
</gene>
<evidence type="ECO:0000256" key="1">
    <source>
        <dbReference type="ARBA" id="ARBA00010240"/>
    </source>
</evidence>
<feature type="domain" description="PNPLA" evidence="4">
    <location>
        <begin position="12"/>
        <end position="215"/>
    </location>
</feature>
<dbReference type="PROSITE" id="PS51635">
    <property type="entry name" value="PNPLA"/>
    <property type="match status" value="1"/>
</dbReference>
<dbReference type="InterPro" id="IPR002641">
    <property type="entry name" value="PNPLA_dom"/>
</dbReference>
<evidence type="ECO:0000259" key="4">
    <source>
        <dbReference type="PROSITE" id="PS51635"/>
    </source>
</evidence>
<accession>A0A4Q1CNI3</accession>
<sequence>MSNRSTSKIRILSIDGGGIRGVIPGTIVEYLETRIRAVTGNKEAKIGEYFDMIAGTSTGGILTSIYLMPDEKETGKAKFSATDAVQLYMKFGNKIFHKKFWQHFKNFSFWNESFPSDNLEVLLEEYLGDTSLSQMIKPCVITAYNFYERRAAFFNSANSRKIGGEVRDFKIRNVARATSAAPTYFEPAMIYSLSEAPQFLIDGGVFVNNPALCAYSEARGLNFSDQRVLFGNYKQPKPDKPAAKDMLLVSIGTGSSKKKYEFEQLRNAGLIKWLPVLIDIMMSGNSETVHYHLVRMWDTLDDADKQDYYRIEPDLKTASPEMDNVSKKNLKLLKEAGESYVFENTEKLNEIVDKLLLYN</sequence>
<dbReference type="EMBL" id="SDHW01000001">
    <property type="protein sequence ID" value="RXK62169.1"/>
    <property type="molecule type" value="Genomic_DNA"/>
</dbReference>
<dbReference type="GO" id="GO:0016042">
    <property type="term" value="P:lipid catabolic process"/>
    <property type="evidence" value="ECO:0007669"/>
    <property type="project" value="UniProtKB-UniRule"/>
</dbReference>
<protein>
    <submittedName>
        <fullName evidence="5">Patatin</fullName>
    </submittedName>
</protein>
<dbReference type="AlphaFoldDB" id="A0A4Q1CNI3"/>
<keyword evidence="2 3" id="KW-0443">Lipid metabolism</keyword>
<comment type="caution">
    <text evidence="5">The sequence shown here is derived from an EMBL/GenBank/DDBJ whole genome shotgun (WGS) entry which is preliminary data.</text>
</comment>
<dbReference type="InterPro" id="IPR016035">
    <property type="entry name" value="Acyl_Trfase/lysoPLipase"/>
</dbReference>
<dbReference type="OrthoDB" id="9807112at2"/>
<evidence type="ECO:0000313" key="6">
    <source>
        <dbReference type="Proteomes" id="UP000290204"/>
    </source>
</evidence>
<feature type="short sequence motif" description="DGA/G" evidence="3">
    <location>
        <begin position="202"/>
        <end position="204"/>
    </location>
</feature>
<dbReference type="GO" id="GO:0047372">
    <property type="term" value="F:monoacylglycerol lipase activity"/>
    <property type="evidence" value="ECO:0007669"/>
    <property type="project" value="TreeGrafter"/>
</dbReference>
<organism evidence="5 6">
    <name type="scientific">Lacibacter luteus</name>
    <dbReference type="NCBI Taxonomy" id="2508719"/>
    <lineage>
        <taxon>Bacteria</taxon>
        <taxon>Pseudomonadati</taxon>
        <taxon>Bacteroidota</taxon>
        <taxon>Chitinophagia</taxon>
        <taxon>Chitinophagales</taxon>
        <taxon>Chitinophagaceae</taxon>
        <taxon>Lacibacter</taxon>
    </lineage>
</organism>
<dbReference type="PANTHER" id="PTHR32176">
    <property type="entry name" value="XYLOSE ISOMERASE"/>
    <property type="match status" value="1"/>
</dbReference>
<keyword evidence="3" id="KW-0442">Lipid degradation</keyword>
<proteinExistence type="inferred from homology"/>
<feature type="short sequence motif" description="GXGXXG" evidence="3">
    <location>
        <begin position="16"/>
        <end position="21"/>
    </location>
</feature>
<dbReference type="Proteomes" id="UP000290204">
    <property type="component" value="Unassembled WGS sequence"/>
</dbReference>
<evidence type="ECO:0000256" key="2">
    <source>
        <dbReference type="ARBA" id="ARBA00023098"/>
    </source>
</evidence>
<feature type="active site" description="Proton acceptor" evidence="3">
    <location>
        <position position="202"/>
    </location>
</feature>
<comment type="similarity">
    <text evidence="1">Belongs to the patatin family.</text>
</comment>
<feature type="active site" description="Nucleophile" evidence="3">
    <location>
        <position position="57"/>
    </location>
</feature>
<evidence type="ECO:0000313" key="5">
    <source>
        <dbReference type="EMBL" id="RXK62169.1"/>
    </source>
</evidence>
<dbReference type="PANTHER" id="PTHR32176:SF92">
    <property type="entry name" value="XYLOSE ISOMERASE"/>
    <property type="match status" value="1"/>
</dbReference>
<keyword evidence="3" id="KW-0378">Hydrolase</keyword>